<evidence type="ECO:0000313" key="2">
    <source>
        <dbReference type="Proteomes" id="UP000789525"/>
    </source>
</evidence>
<feature type="non-terminal residue" evidence="1">
    <location>
        <position position="1"/>
    </location>
</feature>
<proteinExistence type="predicted"/>
<dbReference type="EMBL" id="CAJVPT010053064">
    <property type="protein sequence ID" value="CAG8750815.1"/>
    <property type="molecule type" value="Genomic_DNA"/>
</dbReference>
<sequence length="163" mass="18036">PDYDEDPHPTTHSPEELHTEVPLATPLETPLASLLRAIQISKFVKENRLEPNLGSPEANEFLELNGASQVQVDSTLRGRSIYFLFIEDKQKKCRVCGGTKSSATRAVECMRDVLNVVTGKVKCGVEIPSPLNANYIETCCAYLLKLEPDLDEKPAVILAKPMK</sequence>
<gene>
    <name evidence="1" type="ORF">ACOLOM_LOCUS12690</name>
</gene>
<organism evidence="1 2">
    <name type="scientific">Acaulospora colombiana</name>
    <dbReference type="NCBI Taxonomy" id="27376"/>
    <lineage>
        <taxon>Eukaryota</taxon>
        <taxon>Fungi</taxon>
        <taxon>Fungi incertae sedis</taxon>
        <taxon>Mucoromycota</taxon>
        <taxon>Glomeromycotina</taxon>
        <taxon>Glomeromycetes</taxon>
        <taxon>Diversisporales</taxon>
        <taxon>Acaulosporaceae</taxon>
        <taxon>Acaulospora</taxon>
    </lineage>
</organism>
<name>A0ACA9QJG4_9GLOM</name>
<evidence type="ECO:0000313" key="1">
    <source>
        <dbReference type="EMBL" id="CAG8750815.1"/>
    </source>
</evidence>
<protein>
    <submittedName>
        <fullName evidence="1">1242_t:CDS:1</fullName>
    </submittedName>
</protein>
<accession>A0ACA9QJG4</accession>
<keyword evidence="2" id="KW-1185">Reference proteome</keyword>
<dbReference type="Proteomes" id="UP000789525">
    <property type="component" value="Unassembled WGS sequence"/>
</dbReference>
<reference evidence="1" key="1">
    <citation type="submission" date="2021-06" db="EMBL/GenBank/DDBJ databases">
        <authorList>
            <person name="Kallberg Y."/>
            <person name="Tangrot J."/>
            <person name="Rosling A."/>
        </authorList>
    </citation>
    <scope>NUCLEOTIDE SEQUENCE</scope>
    <source>
        <strain evidence="1">CL356</strain>
    </source>
</reference>
<comment type="caution">
    <text evidence="1">The sequence shown here is derived from an EMBL/GenBank/DDBJ whole genome shotgun (WGS) entry which is preliminary data.</text>
</comment>